<evidence type="ECO:0000313" key="2">
    <source>
        <dbReference type="Proteomes" id="UP000465062"/>
    </source>
</evidence>
<gene>
    <name evidence="1" type="ORF">FHE72_17360</name>
</gene>
<name>A0A6I6UI05_9BACI</name>
<dbReference type="AlphaFoldDB" id="A0A6I6UI05"/>
<accession>A0A6I6UI05</accession>
<proteinExistence type="predicted"/>
<protein>
    <submittedName>
        <fullName evidence="1">Uncharacterized protein</fullName>
    </submittedName>
</protein>
<sequence>MVNFNVTPKHFLTAVEALLIGYFRPEFNTEFNIDDKLFPYPNKEYQQIIDLDCNSFSLILSTREKIADNSFVSTRVFTPKQKNQFAVHLIHTPMDQNRTYIYQGIKDDSPIILLNALSEYSSFNVKNPI</sequence>
<dbReference type="RefSeq" id="WP_159362492.1">
    <property type="nucleotide sequence ID" value="NZ_CP047394.1"/>
</dbReference>
<dbReference type="KEGG" id="bvq:FHE72_17360"/>
<dbReference type="EMBL" id="CP047394">
    <property type="protein sequence ID" value="QHE62594.1"/>
    <property type="molecule type" value="Genomic_DNA"/>
</dbReference>
<evidence type="ECO:0000313" key="1">
    <source>
        <dbReference type="EMBL" id="QHE62594.1"/>
    </source>
</evidence>
<organism evidence="1 2">
    <name type="scientific">Rossellomorea vietnamensis</name>
    <dbReference type="NCBI Taxonomy" id="218284"/>
    <lineage>
        <taxon>Bacteria</taxon>
        <taxon>Bacillati</taxon>
        <taxon>Bacillota</taxon>
        <taxon>Bacilli</taxon>
        <taxon>Bacillales</taxon>
        <taxon>Bacillaceae</taxon>
        <taxon>Rossellomorea</taxon>
    </lineage>
</organism>
<reference evidence="1 2" key="1">
    <citation type="submission" date="2019-06" db="EMBL/GenBank/DDBJ databases">
        <title>An operon consisting of a P-type ATPase gene and a transcriptional regular gene given the different cadmium resistance in Bacillus vietamensis 151-6 and Bacillus marisflavi 151-25.</title>
        <authorList>
            <person name="Yu X."/>
        </authorList>
    </citation>
    <scope>NUCLEOTIDE SEQUENCE [LARGE SCALE GENOMIC DNA]</scope>
    <source>
        <strain evidence="1 2">151-6</strain>
    </source>
</reference>
<dbReference type="Proteomes" id="UP000465062">
    <property type="component" value="Chromosome"/>
</dbReference>